<dbReference type="SUPFAM" id="SSF143100">
    <property type="entry name" value="TTHA1013/TTHA0281-like"/>
    <property type="match status" value="1"/>
</dbReference>
<sequence length="130" mass="14635">MDNMLDYNGYKGTVEFSLKDQVFYGQIFGINDTVMYEGSSVKELQKMFREAVDDYLETCKEMGKEPERAFKGSFNIRINPELHRLAALKAVAAKMSLNEFVENAIAGSLKSVESVSVRTKVSSKKSKSRS</sequence>
<name>A0A385SYF8_9BACT</name>
<dbReference type="OrthoDB" id="5297106at2"/>
<dbReference type="InterPro" id="IPR035069">
    <property type="entry name" value="TTHA1013/TTHA0281-like"/>
</dbReference>
<dbReference type="InterPro" id="IPR008651">
    <property type="entry name" value="Uncharacterised_HicB"/>
</dbReference>
<dbReference type="AlphaFoldDB" id="A0A385SYF8"/>
<organism evidence="1 2">
    <name type="scientific">Chryseolinea soli</name>
    <dbReference type="NCBI Taxonomy" id="2321403"/>
    <lineage>
        <taxon>Bacteria</taxon>
        <taxon>Pseudomonadati</taxon>
        <taxon>Bacteroidota</taxon>
        <taxon>Cytophagia</taxon>
        <taxon>Cytophagales</taxon>
        <taxon>Fulvivirgaceae</taxon>
        <taxon>Chryseolinea</taxon>
    </lineage>
</organism>
<gene>
    <name evidence="1" type="ORF">D4L85_25655</name>
</gene>
<dbReference type="Pfam" id="PF05534">
    <property type="entry name" value="HicB"/>
    <property type="match status" value="1"/>
</dbReference>
<dbReference type="EMBL" id="CP032382">
    <property type="protein sequence ID" value="AYB33758.1"/>
    <property type="molecule type" value="Genomic_DNA"/>
</dbReference>
<dbReference type="GO" id="GO:0006355">
    <property type="term" value="P:regulation of DNA-templated transcription"/>
    <property type="evidence" value="ECO:0007669"/>
    <property type="project" value="InterPro"/>
</dbReference>
<dbReference type="RefSeq" id="WP_119756987.1">
    <property type="nucleotide sequence ID" value="NZ_CP032382.1"/>
</dbReference>
<reference evidence="2" key="1">
    <citation type="submission" date="2018-09" db="EMBL/GenBank/DDBJ databases">
        <title>Chryseolinea sp. KIS68-18 isolated from soil.</title>
        <authorList>
            <person name="Weon H.-Y."/>
            <person name="Kwon S.-W."/>
            <person name="Lee S.A."/>
        </authorList>
    </citation>
    <scope>NUCLEOTIDE SEQUENCE [LARGE SCALE GENOMIC DNA]</scope>
    <source>
        <strain evidence="2">KIS68-18</strain>
    </source>
</reference>
<protein>
    <submittedName>
        <fullName evidence="1">Type II toxin-antitoxin system HicB family antitoxin</fullName>
    </submittedName>
</protein>
<dbReference type="SUPFAM" id="SSF47598">
    <property type="entry name" value="Ribbon-helix-helix"/>
    <property type="match status" value="1"/>
</dbReference>
<keyword evidence="2" id="KW-1185">Reference proteome</keyword>
<dbReference type="InterPro" id="IPR010985">
    <property type="entry name" value="Ribbon_hlx_hlx"/>
</dbReference>
<evidence type="ECO:0000313" key="2">
    <source>
        <dbReference type="Proteomes" id="UP000266183"/>
    </source>
</evidence>
<proteinExistence type="predicted"/>
<dbReference type="Proteomes" id="UP000266183">
    <property type="component" value="Chromosome"/>
</dbReference>
<evidence type="ECO:0000313" key="1">
    <source>
        <dbReference type="EMBL" id="AYB33758.1"/>
    </source>
</evidence>
<dbReference type="KEGG" id="chk:D4L85_25655"/>
<accession>A0A385SYF8</accession>